<dbReference type="Pfam" id="PF20263">
    <property type="entry name" value="LYRM2-like"/>
    <property type="match status" value="1"/>
</dbReference>
<dbReference type="OrthoDB" id="5521299at2759"/>
<accession>A0A0U5GQW7</accession>
<dbReference type="EMBL" id="CDMC01000006">
    <property type="protein sequence ID" value="CEN61172.1"/>
    <property type="molecule type" value="Genomic_DNA"/>
</dbReference>
<evidence type="ECO:0000313" key="2">
    <source>
        <dbReference type="EMBL" id="CEN61172.1"/>
    </source>
</evidence>
<gene>
    <name evidence="2" type="ORF">ASPCAL07836</name>
</gene>
<dbReference type="AlphaFoldDB" id="A0A0U5GQW7"/>
<sequence length="326" mass="37898">MNRQFPFPKSEWRSILRSLLRESSYLPDPIARVVWRDQILQRFRRYHEEPRTRIRTDYMRLMQLHKKARYNLSLLQRANEGFSHPLEKVLQSAYGRRGRRRRELLANMLALDTPQDSNCLEALVTNPRQFEDGWMPPAIITALLAAQNANAAALRLRSKPHVKHLNPPIPETNAWGRKVPLVRRRNIRREWYSKVLGYLLPPLPDTELQVLEGLISGEIPWNPPKRRSKRPGNTEQPNCVMIRTVLTAGPPKGETFRPYTHGRPHNITRRFMQRLWKRISCIVPRPSSDGPAGKLRFTWDVMKSRPALALHVKEGRSQKLFGDGGG</sequence>
<proteinExistence type="predicted"/>
<feature type="domain" description="LYR motif-containing protein Cup1-like N-terminal" evidence="1">
    <location>
        <begin position="16"/>
        <end position="105"/>
    </location>
</feature>
<dbReference type="CDD" id="cd20273">
    <property type="entry name" value="Complex1_LYR_unchar"/>
    <property type="match status" value="1"/>
</dbReference>
<organism evidence="2 3">
    <name type="scientific">Aspergillus calidoustus</name>
    <dbReference type="NCBI Taxonomy" id="454130"/>
    <lineage>
        <taxon>Eukaryota</taxon>
        <taxon>Fungi</taxon>
        <taxon>Dikarya</taxon>
        <taxon>Ascomycota</taxon>
        <taxon>Pezizomycotina</taxon>
        <taxon>Eurotiomycetes</taxon>
        <taxon>Eurotiomycetidae</taxon>
        <taxon>Eurotiales</taxon>
        <taxon>Aspergillaceae</taxon>
        <taxon>Aspergillus</taxon>
        <taxon>Aspergillus subgen. Nidulantes</taxon>
    </lineage>
</organism>
<dbReference type="OMA" id="QWRHLFR"/>
<name>A0A0U5GQW7_ASPCI</name>
<protein>
    <recommendedName>
        <fullName evidence="1">LYR motif-containing protein Cup1-like N-terminal domain-containing protein</fullName>
    </recommendedName>
</protein>
<evidence type="ECO:0000313" key="3">
    <source>
        <dbReference type="Proteomes" id="UP000054771"/>
    </source>
</evidence>
<keyword evidence="3" id="KW-1185">Reference proteome</keyword>
<dbReference type="Proteomes" id="UP000054771">
    <property type="component" value="Unassembled WGS sequence"/>
</dbReference>
<dbReference type="InterPro" id="IPR046896">
    <property type="entry name" value="Cup1-like_N"/>
</dbReference>
<reference evidence="3" key="1">
    <citation type="journal article" date="2016" name="Genome Announc.">
        <title>Draft genome sequences of fungus Aspergillus calidoustus.</title>
        <authorList>
            <person name="Horn F."/>
            <person name="Linde J."/>
            <person name="Mattern D.J."/>
            <person name="Walther G."/>
            <person name="Guthke R."/>
            <person name="Scherlach K."/>
            <person name="Martin K."/>
            <person name="Brakhage A.A."/>
            <person name="Petzke L."/>
            <person name="Valiante V."/>
        </authorList>
    </citation>
    <scope>NUCLEOTIDE SEQUENCE [LARGE SCALE GENOMIC DNA]</scope>
    <source>
        <strain evidence="3">SF006504</strain>
    </source>
</reference>
<evidence type="ECO:0000259" key="1">
    <source>
        <dbReference type="Pfam" id="PF20263"/>
    </source>
</evidence>